<evidence type="ECO:0000313" key="3">
    <source>
        <dbReference type="Proteomes" id="UP000007350"/>
    </source>
</evidence>
<evidence type="ECO:0000313" key="2">
    <source>
        <dbReference type="EMBL" id="EKF29459.1"/>
    </source>
</evidence>
<reference evidence="2 3" key="1">
    <citation type="journal article" date="2012" name="BMC Genomics">
        <title>Comparative genomic analysis of human infective Trypanosoma cruzi lineages with the bat-restricted subspecies T. cruzi marinkellei.</title>
        <authorList>
            <person name="Franzen O."/>
            <person name="Talavera-Lopez C."/>
            <person name="Ochaya S."/>
            <person name="Butler C.E."/>
            <person name="Messenger L.A."/>
            <person name="Lewis M.D."/>
            <person name="Llewellyn M.S."/>
            <person name="Marinkelle C.J."/>
            <person name="Tyler K.M."/>
            <person name="Miles M.A."/>
            <person name="Andersson B."/>
        </authorList>
    </citation>
    <scope>NUCLEOTIDE SEQUENCE [LARGE SCALE GENOMIC DNA]</scope>
    <source>
        <strain evidence="2 3">B7</strain>
    </source>
</reference>
<proteinExistence type="predicted"/>
<keyword evidence="3" id="KW-1185">Reference proteome</keyword>
<feature type="region of interest" description="Disordered" evidence="1">
    <location>
        <begin position="88"/>
        <end position="131"/>
    </location>
</feature>
<name>K2MUR0_TRYCR</name>
<feature type="region of interest" description="Disordered" evidence="1">
    <location>
        <begin position="1"/>
        <end position="33"/>
    </location>
</feature>
<gene>
    <name evidence="2" type="ORF">MOQ_006757</name>
</gene>
<dbReference type="Proteomes" id="UP000007350">
    <property type="component" value="Unassembled WGS sequence"/>
</dbReference>
<accession>K2MUR0</accession>
<comment type="caution">
    <text evidence="2">The sequence shown here is derived from an EMBL/GenBank/DDBJ whole genome shotgun (WGS) entry which is preliminary data.</text>
</comment>
<dbReference type="EMBL" id="AHKC01013172">
    <property type="protein sequence ID" value="EKF29459.1"/>
    <property type="molecule type" value="Genomic_DNA"/>
</dbReference>
<organism evidence="2 3">
    <name type="scientific">Trypanosoma cruzi marinkellei</name>
    <dbReference type="NCBI Taxonomy" id="85056"/>
    <lineage>
        <taxon>Eukaryota</taxon>
        <taxon>Discoba</taxon>
        <taxon>Euglenozoa</taxon>
        <taxon>Kinetoplastea</taxon>
        <taxon>Metakinetoplastina</taxon>
        <taxon>Trypanosomatida</taxon>
        <taxon>Trypanosomatidae</taxon>
        <taxon>Trypanosoma</taxon>
        <taxon>Schizotrypanum</taxon>
    </lineage>
</organism>
<dbReference type="OrthoDB" id="10345082at2759"/>
<sequence>MPKRDVELSANNATIPAHMSAPPEKTHKSQTTPFTCLPNIIPTHRDTPNRSIRHANAPPHTITQSMHHARQQLTRGQTIFASHQCYPRAAAGSKQKRRAAKLQKSATNGRKSTERSHPNEFSPNALSLPHSKKSCKRLKTNAPSNKFFVQHQNKPQCIMLSSESVDDAWMRMGTHRFLQTTPHTRDASCALRHASLTITRDAHALSVREKSSRNEGYVRLTAGHTPKNHIADIITSSTSSDVGRRVTWIN</sequence>
<evidence type="ECO:0000256" key="1">
    <source>
        <dbReference type="SAM" id="MobiDB-lite"/>
    </source>
</evidence>
<dbReference type="AlphaFoldDB" id="K2MUR0"/>
<protein>
    <submittedName>
        <fullName evidence="2">Uncharacterized protein</fullName>
    </submittedName>
</protein>